<name>A0A346CHI7_9CLOS</name>
<keyword evidence="1" id="KW-0946">Virion</keyword>
<gene>
    <name evidence="1" type="primary">ORF7</name>
</gene>
<keyword evidence="1" id="KW-0167">Capsid protein</keyword>
<reference evidence="1" key="1">
    <citation type="journal article" date="2018" name="Arch. Virol.">
        <title>A complex virome unveiled by deep sequencing analysis of RNAs from a French Pinot Noir grapevine exhibiting strong leafroll symptoms.</title>
        <authorList>
            <person name="Beuve M."/>
            <person name="Hily J.M."/>
            <person name="Alliaume A."/>
            <person name="Reinbold C."/>
            <person name="Le Maguet J."/>
            <person name="Candresse T."/>
            <person name="Herrbach E."/>
            <person name="Lemaire O."/>
        </authorList>
    </citation>
    <scope>NUCLEOTIDE SEQUENCE</scope>
    <source>
        <strain evidence="1">P70</strain>
    </source>
</reference>
<organism evidence="1">
    <name type="scientific">Grapevine leafroll-associated virus 1</name>
    <dbReference type="NCBI Taxonomy" id="47985"/>
    <lineage>
        <taxon>Viruses</taxon>
        <taxon>Riboviria</taxon>
        <taxon>Orthornavirae</taxon>
        <taxon>Kitrinoviricota</taxon>
        <taxon>Alsuviricetes</taxon>
        <taxon>Martellivirales</taxon>
        <taxon>Closteroviridae</taxon>
        <taxon>Ampelovirus</taxon>
        <taxon>Ampelovirus univitis</taxon>
    </lineage>
</organism>
<accession>A0A346CHI7</accession>
<dbReference type="GO" id="GO:0019028">
    <property type="term" value="C:viral capsid"/>
    <property type="evidence" value="ECO:0007669"/>
    <property type="project" value="UniProtKB-KW"/>
</dbReference>
<dbReference type="EMBL" id="MG925331">
    <property type="protein sequence ID" value="AXL94962.1"/>
    <property type="molecule type" value="Genomic_RNA"/>
</dbReference>
<protein>
    <submittedName>
        <fullName evidence="1">Coat protein duplicate 2</fullName>
    </submittedName>
</protein>
<evidence type="ECO:0000313" key="1">
    <source>
        <dbReference type="EMBL" id="AXL94962.1"/>
    </source>
</evidence>
<proteinExistence type="predicted"/>
<sequence length="440" mass="49328">MEIVEAIDSRNAFRIYDVKRALLSLSMSMVLRSRVRFVRSAGFRSLYQVWIGRGKSVLELGVDFGGTHGAKLRPFVYYGGSYYYNEQMVPTDISEDVMDYVNVEIRLTLSKKRVVTAALINGINVPCLGYELKNGTLRFGHEIIFKVDDDGLHYLIDKSTRNKRIEGLCTELVVKVDGGDVLLGDVDMAGTRLDRVYSNNTGIEPSIHVANVGDWKSLFVLSASDTRTGVEQPYTENAKLYYEVVDRNLEDVAKACSYFEIPTATVAGLTMVDFKGMDKVTLSVSGESVYLSKDIAKRITLALLRLSLAVDDGSILTDKRLLLILIIQGAVTYGTRADFVEKGPSNVCVSYKGKNVRLDFMSVRSVIIAICDSINITNPVRKYMRWWSTVTIQLIKLGIVKPNPIVAAKRGLTSNNVWLSFDYILLDARYNDRKEMILLR</sequence>